<feature type="domain" description="RagB/SusD" evidence="6">
    <location>
        <begin position="356"/>
        <end position="484"/>
    </location>
</feature>
<evidence type="ECO:0000256" key="1">
    <source>
        <dbReference type="ARBA" id="ARBA00004442"/>
    </source>
</evidence>
<keyword evidence="5" id="KW-0998">Cell outer membrane</keyword>
<keyword evidence="3" id="KW-0732">Signal</keyword>
<dbReference type="Pfam" id="PF14322">
    <property type="entry name" value="SusD-like_3"/>
    <property type="match status" value="1"/>
</dbReference>
<sequence>MRKVNIYITLFVIAFLLLPFTGCENALEEKTFTTLSPNDFLTNEEDVEVLLNSVYGVLRYSDITRDAITLNEVNTDIHIERNGGIFAANELMEEFIWTSSHSYLQAWWELRYKTIYNANVVLDNVPDVDMDEDRKEEVLAEARFLRAFSYYLLYDLFGPVPLIVSSETAVTDRPARASKEEMISFIENELIFASEILPVEPPRNEYGRPTKGAALGILAKFYMMTKKWNNAADTSLEVMGLGKYDLFTSGNRTALFSPENQRDNEFIFVANMSDTPNDNTGSGWLSHVVPSGYQWQYPPRAIFAAEFKLRTEFLNLFEADDERLDAILFEYVNANGDTIELGEDDARSLKFPEYPNQDISRDSGDFPFLRYADILLSRSEALNELNGLNQESVDLLNMIRDAAGVSIFNVADFSGKDAFRDFILDERGREFHTEALRRQDLIRHGKFIETAIGRGKSAEDFRVLFPIPQTEIERNTSLIQNEGYSQ</sequence>
<comment type="caution">
    <text evidence="8">The sequence shown here is derived from an EMBL/GenBank/DDBJ whole genome shotgun (WGS) entry which is preliminary data.</text>
</comment>
<gene>
    <name evidence="8" type="ORF">ACFFVB_01730</name>
</gene>
<dbReference type="CDD" id="cd08977">
    <property type="entry name" value="SusD"/>
    <property type="match status" value="1"/>
</dbReference>
<comment type="subcellular location">
    <subcellularLocation>
        <location evidence="1">Cell outer membrane</location>
    </subcellularLocation>
</comment>
<evidence type="ECO:0000256" key="4">
    <source>
        <dbReference type="ARBA" id="ARBA00023136"/>
    </source>
</evidence>
<evidence type="ECO:0000313" key="8">
    <source>
        <dbReference type="EMBL" id="MFB9051786.1"/>
    </source>
</evidence>
<proteinExistence type="inferred from homology"/>
<dbReference type="EMBL" id="JBHMEZ010000001">
    <property type="protein sequence ID" value="MFB9051786.1"/>
    <property type="molecule type" value="Genomic_DNA"/>
</dbReference>
<protein>
    <submittedName>
        <fullName evidence="8">RagB/SusD family nutrient uptake outer membrane protein</fullName>
    </submittedName>
</protein>
<evidence type="ECO:0000256" key="3">
    <source>
        <dbReference type="ARBA" id="ARBA00022729"/>
    </source>
</evidence>
<organism evidence="8 9">
    <name type="scientific">Formosa undariae</name>
    <dbReference type="NCBI Taxonomy" id="1325436"/>
    <lineage>
        <taxon>Bacteria</taxon>
        <taxon>Pseudomonadati</taxon>
        <taxon>Bacteroidota</taxon>
        <taxon>Flavobacteriia</taxon>
        <taxon>Flavobacteriales</taxon>
        <taxon>Flavobacteriaceae</taxon>
        <taxon>Formosa</taxon>
    </lineage>
</organism>
<evidence type="ECO:0000256" key="5">
    <source>
        <dbReference type="ARBA" id="ARBA00023237"/>
    </source>
</evidence>
<evidence type="ECO:0000256" key="2">
    <source>
        <dbReference type="ARBA" id="ARBA00006275"/>
    </source>
</evidence>
<evidence type="ECO:0000259" key="6">
    <source>
        <dbReference type="Pfam" id="PF07980"/>
    </source>
</evidence>
<name>A0ABV5EX76_9FLAO</name>
<keyword evidence="4" id="KW-0472">Membrane</keyword>
<dbReference type="InterPro" id="IPR012944">
    <property type="entry name" value="SusD_RagB_dom"/>
</dbReference>
<dbReference type="Proteomes" id="UP001589605">
    <property type="component" value="Unassembled WGS sequence"/>
</dbReference>
<evidence type="ECO:0000259" key="7">
    <source>
        <dbReference type="Pfam" id="PF14322"/>
    </source>
</evidence>
<dbReference type="RefSeq" id="WP_382380534.1">
    <property type="nucleotide sequence ID" value="NZ_JBHMEZ010000001.1"/>
</dbReference>
<comment type="similarity">
    <text evidence="2">Belongs to the SusD family.</text>
</comment>
<dbReference type="SUPFAM" id="SSF48452">
    <property type="entry name" value="TPR-like"/>
    <property type="match status" value="1"/>
</dbReference>
<evidence type="ECO:0000313" key="9">
    <source>
        <dbReference type="Proteomes" id="UP001589605"/>
    </source>
</evidence>
<dbReference type="InterPro" id="IPR011990">
    <property type="entry name" value="TPR-like_helical_dom_sf"/>
</dbReference>
<dbReference type="InterPro" id="IPR033985">
    <property type="entry name" value="SusD-like_N"/>
</dbReference>
<feature type="domain" description="SusD-like N-terminal" evidence="7">
    <location>
        <begin position="43"/>
        <end position="223"/>
    </location>
</feature>
<dbReference type="Pfam" id="PF07980">
    <property type="entry name" value="SusD_RagB"/>
    <property type="match status" value="1"/>
</dbReference>
<keyword evidence="9" id="KW-1185">Reference proteome</keyword>
<dbReference type="Gene3D" id="1.25.40.390">
    <property type="match status" value="1"/>
</dbReference>
<reference evidence="8 9" key="1">
    <citation type="submission" date="2024-09" db="EMBL/GenBank/DDBJ databases">
        <authorList>
            <person name="Sun Q."/>
            <person name="Mori K."/>
        </authorList>
    </citation>
    <scope>NUCLEOTIDE SEQUENCE [LARGE SCALE GENOMIC DNA]</scope>
    <source>
        <strain evidence="8 9">CECT 8286</strain>
    </source>
</reference>
<accession>A0ABV5EX76</accession>